<dbReference type="OrthoDB" id="3213425at2"/>
<dbReference type="SUPFAM" id="SSF48452">
    <property type="entry name" value="TPR-like"/>
    <property type="match status" value="1"/>
</dbReference>
<reference evidence="1 2" key="1">
    <citation type="submission" date="2018-05" db="EMBL/GenBank/DDBJ databases">
        <title>Evolution of GPA BGCs.</title>
        <authorList>
            <person name="Waglechner N."/>
            <person name="Wright G.D."/>
        </authorList>
    </citation>
    <scope>NUCLEOTIDE SEQUENCE [LARGE SCALE GENOMIC DNA]</scope>
    <source>
        <strain evidence="1 2">A82846</strain>
    </source>
</reference>
<protein>
    <submittedName>
        <fullName evidence="1">Uncharacterized protein</fullName>
    </submittedName>
</protein>
<dbReference type="Gene3D" id="1.25.40.10">
    <property type="entry name" value="Tetratricopeptide repeat domain"/>
    <property type="match status" value="1"/>
</dbReference>
<dbReference type="InterPro" id="IPR011990">
    <property type="entry name" value="TPR-like_helical_dom_sf"/>
</dbReference>
<name>A0A428Y9B7_KIBAR</name>
<evidence type="ECO:0000313" key="2">
    <source>
        <dbReference type="Proteomes" id="UP000287547"/>
    </source>
</evidence>
<dbReference type="EMBL" id="QHKI01000100">
    <property type="protein sequence ID" value="RSM64111.1"/>
    <property type="molecule type" value="Genomic_DNA"/>
</dbReference>
<sequence>MAATGMDTAELLRRVRASAIDSPTIDALDITVEQLCCDYPHADARELITTSREWLAKVTQLLDKRVTLSQHRKILHNAGMLALLVGCLEYDLGDAASAEATRRMALELGKDAGDPAILGWSHEMLAWFHLTTGNLRAVIPAAETGILAAASESVAVQLYGQQAKAYARMGDAEKVHEALERGSELLARLPYPERPDNHFVVDPDKWDFYAMDTYRIVGEDTLAKRNADEVIRRSVSAEGNIVAPMRKAEAELTLGVVAAREGAVDEAATLGIQALQGGRRSRPSLLMVANELDQELRTYGRNAGTDFREMLEDLKRATNPQIL</sequence>
<comment type="caution">
    <text evidence="1">The sequence shown here is derived from an EMBL/GenBank/DDBJ whole genome shotgun (WGS) entry which is preliminary data.</text>
</comment>
<dbReference type="AlphaFoldDB" id="A0A428Y9B7"/>
<accession>A0A428Y9B7</accession>
<gene>
    <name evidence="1" type="ORF">DMH04_51935</name>
</gene>
<proteinExistence type="predicted"/>
<evidence type="ECO:0000313" key="1">
    <source>
        <dbReference type="EMBL" id="RSM64111.1"/>
    </source>
</evidence>
<organism evidence="1 2">
    <name type="scientific">Kibdelosporangium aridum</name>
    <dbReference type="NCBI Taxonomy" id="2030"/>
    <lineage>
        <taxon>Bacteria</taxon>
        <taxon>Bacillati</taxon>
        <taxon>Actinomycetota</taxon>
        <taxon>Actinomycetes</taxon>
        <taxon>Pseudonocardiales</taxon>
        <taxon>Pseudonocardiaceae</taxon>
        <taxon>Kibdelosporangium</taxon>
    </lineage>
</organism>
<dbReference type="Proteomes" id="UP000287547">
    <property type="component" value="Unassembled WGS sequence"/>
</dbReference>